<evidence type="ECO:0000313" key="1">
    <source>
        <dbReference type="Proteomes" id="UP000095286"/>
    </source>
</evidence>
<evidence type="ECO:0000313" key="2">
    <source>
        <dbReference type="WBParaSite" id="RSKR_0000969100.1"/>
    </source>
</evidence>
<name>A0AC35UB73_9BILA</name>
<dbReference type="Proteomes" id="UP000095286">
    <property type="component" value="Unplaced"/>
</dbReference>
<dbReference type="WBParaSite" id="RSKR_0000969100.1">
    <property type="protein sequence ID" value="RSKR_0000969100.1"/>
    <property type="gene ID" value="RSKR_0000969100"/>
</dbReference>
<accession>A0AC35UB73</accession>
<protein>
    <submittedName>
        <fullName evidence="2">DUF148 domain-containing protein</fullName>
    </submittedName>
</protein>
<sequence>MELKVPFLTILLICIAFGERDVNDSDQFRPFNLMQQLSQPAKDAINAIRKLNNSTRAGEEKLMDGYFSKLPDSSPDKIAYNKFITEIKDLDAKLKTKIDEAVDSSNLTSPEKDLFRKYESIYLNKTLTKPDIQKQIKELEVANKDPTNKIKKIVLEAIYN</sequence>
<organism evidence="1 2">
    <name type="scientific">Rhabditophanes sp. KR3021</name>
    <dbReference type="NCBI Taxonomy" id="114890"/>
    <lineage>
        <taxon>Eukaryota</taxon>
        <taxon>Metazoa</taxon>
        <taxon>Ecdysozoa</taxon>
        <taxon>Nematoda</taxon>
        <taxon>Chromadorea</taxon>
        <taxon>Rhabditida</taxon>
        <taxon>Tylenchina</taxon>
        <taxon>Panagrolaimomorpha</taxon>
        <taxon>Strongyloidoidea</taxon>
        <taxon>Alloionematidae</taxon>
        <taxon>Rhabditophanes</taxon>
    </lineage>
</organism>
<reference evidence="2" key="1">
    <citation type="submission" date="2016-11" db="UniProtKB">
        <authorList>
            <consortium name="WormBaseParasite"/>
        </authorList>
    </citation>
    <scope>IDENTIFICATION</scope>
    <source>
        <strain evidence="2">KR3021</strain>
    </source>
</reference>
<proteinExistence type="predicted"/>